<dbReference type="EMBL" id="REGN01001902">
    <property type="protein sequence ID" value="RNA31746.1"/>
    <property type="molecule type" value="Genomic_DNA"/>
</dbReference>
<keyword evidence="1" id="KW-0251">Elongation factor</keyword>
<dbReference type="InterPro" id="IPR035441">
    <property type="entry name" value="TFIIS/LEDGF_dom_sf"/>
</dbReference>
<keyword evidence="2" id="KW-1185">Reference proteome</keyword>
<proteinExistence type="predicted"/>
<evidence type="ECO:0000313" key="1">
    <source>
        <dbReference type="EMBL" id="RNA31746.1"/>
    </source>
</evidence>
<dbReference type="GO" id="GO:0003746">
    <property type="term" value="F:translation elongation factor activity"/>
    <property type="evidence" value="ECO:0007669"/>
    <property type="project" value="UniProtKB-KW"/>
</dbReference>
<sequence>MGKQLKINELKRVVNVDKFSQYANILKDTSNTDEKQIECILNELALKTPSRDVLMKTKLGFILKEMSRRQNLSKNTREKALNLRSKWKEFHKKILLAPKFDVKCDKPTTENRQKAREELRNSFVKTNTGESNVAVFDPNQEAYTSLISDLEFTIFQNNDKLVNNKYFNLIRKCINIISQNSKLRNELFSFNLKIEDLVNQYLLNGSQGKSFFSKATNLSETASTTSSSENPFQIDELIDF</sequence>
<comment type="caution">
    <text evidence="1">The sequence shown here is derived from an EMBL/GenBank/DDBJ whole genome shotgun (WGS) entry which is preliminary data.</text>
</comment>
<name>A0A3M7S7H8_BRAPC</name>
<protein>
    <submittedName>
        <fullName evidence="1">Transcription elongation factor A N-terminal and central domain-containing 2</fullName>
    </submittedName>
</protein>
<organism evidence="1 2">
    <name type="scientific">Brachionus plicatilis</name>
    <name type="common">Marine rotifer</name>
    <name type="synonym">Brachionus muelleri</name>
    <dbReference type="NCBI Taxonomy" id="10195"/>
    <lineage>
        <taxon>Eukaryota</taxon>
        <taxon>Metazoa</taxon>
        <taxon>Spiralia</taxon>
        <taxon>Gnathifera</taxon>
        <taxon>Rotifera</taxon>
        <taxon>Eurotatoria</taxon>
        <taxon>Monogononta</taxon>
        <taxon>Pseudotrocha</taxon>
        <taxon>Ploima</taxon>
        <taxon>Brachionidae</taxon>
        <taxon>Brachionus</taxon>
    </lineage>
</organism>
<dbReference type="STRING" id="10195.A0A3M7S7H8"/>
<dbReference type="SUPFAM" id="SSF47676">
    <property type="entry name" value="Conserved domain common to transcription factors TFIIS, elongin A, CRSP70"/>
    <property type="match status" value="1"/>
</dbReference>
<keyword evidence="1" id="KW-0648">Protein biosynthesis</keyword>
<dbReference type="Proteomes" id="UP000276133">
    <property type="component" value="Unassembled WGS sequence"/>
</dbReference>
<accession>A0A3M7S7H8</accession>
<evidence type="ECO:0000313" key="2">
    <source>
        <dbReference type="Proteomes" id="UP000276133"/>
    </source>
</evidence>
<reference evidence="1 2" key="1">
    <citation type="journal article" date="2018" name="Sci. Rep.">
        <title>Genomic signatures of local adaptation to the degree of environmental predictability in rotifers.</title>
        <authorList>
            <person name="Franch-Gras L."/>
            <person name="Hahn C."/>
            <person name="Garcia-Roger E.M."/>
            <person name="Carmona M.J."/>
            <person name="Serra M."/>
            <person name="Gomez A."/>
        </authorList>
    </citation>
    <scope>NUCLEOTIDE SEQUENCE [LARGE SCALE GENOMIC DNA]</scope>
    <source>
        <strain evidence="1">HYR1</strain>
    </source>
</reference>
<dbReference type="AlphaFoldDB" id="A0A3M7S7H8"/>
<dbReference type="OrthoDB" id="44867at2759"/>
<gene>
    <name evidence="1" type="ORF">BpHYR1_001106</name>
</gene>